<evidence type="ECO:0000256" key="1">
    <source>
        <dbReference type="SAM" id="MobiDB-lite"/>
    </source>
</evidence>
<sequence length="151" mass="17232">MKNRHPGGNFKTPFEPGLWTVTRVKGTLVTATRGSEVVTRNISCFKTYHGDHLDCQGSGNKRSQEREDEEFRRPGPSAENGLRSSPSRTQDEVGEREVAPLEVPAQTEENQRGEVPVEEDSREVIRRRGMGRYYLRSRLSPPERLKDYVCE</sequence>
<dbReference type="AlphaFoldDB" id="A0AAV7QQV0"/>
<dbReference type="Proteomes" id="UP001066276">
    <property type="component" value="Chromosome 6"/>
</dbReference>
<feature type="compositionally biased region" description="Basic and acidic residues" evidence="1">
    <location>
        <begin position="62"/>
        <end position="73"/>
    </location>
</feature>
<evidence type="ECO:0000313" key="2">
    <source>
        <dbReference type="EMBL" id="KAJ1141424.1"/>
    </source>
</evidence>
<evidence type="ECO:0000313" key="3">
    <source>
        <dbReference type="Proteomes" id="UP001066276"/>
    </source>
</evidence>
<protein>
    <submittedName>
        <fullName evidence="2">Uncharacterized protein</fullName>
    </submittedName>
</protein>
<organism evidence="2 3">
    <name type="scientific">Pleurodeles waltl</name>
    <name type="common">Iberian ribbed newt</name>
    <dbReference type="NCBI Taxonomy" id="8319"/>
    <lineage>
        <taxon>Eukaryota</taxon>
        <taxon>Metazoa</taxon>
        <taxon>Chordata</taxon>
        <taxon>Craniata</taxon>
        <taxon>Vertebrata</taxon>
        <taxon>Euteleostomi</taxon>
        <taxon>Amphibia</taxon>
        <taxon>Batrachia</taxon>
        <taxon>Caudata</taxon>
        <taxon>Salamandroidea</taxon>
        <taxon>Salamandridae</taxon>
        <taxon>Pleurodelinae</taxon>
        <taxon>Pleurodeles</taxon>
    </lineage>
</organism>
<comment type="caution">
    <text evidence="2">The sequence shown here is derived from an EMBL/GenBank/DDBJ whole genome shotgun (WGS) entry which is preliminary data.</text>
</comment>
<accession>A0AAV7QQV0</accession>
<feature type="region of interest" description="Disordered" evidence="1">
    <location>
        <begin position="49"/>
        <end position="122"/>
    </location>
</feature>
<dbReference type="EMBL" id="JANPWB010000010">
    <property type="protein sequence ID" value="KAJ1141424.1"/>
    <property type="molecule type" value="Genomic_DNA"/>
</dbReference>
<keyword evidence="3" id="KW-1185">Reference proteome</keyword>
<feature type="compositionally biased region" description="Basic and acidic residues" evidence="1">
    <location>
        <begin position="89"/>
        <end position="99"/>
    </location>
</feature>
<reference evidence="2" key="1">
    <citation type="journal article" date="2022" name="bioRxiv">
        <title>Sequencing and chromosome-scale assembly of the giantPleurodeles waltlgenome.</title>
        <authorList>
            <person name="Brown T."/>
            <person name="Elewa A."/>
            <person name="Iarovenko S."/>
            <person name="Subramanian E."/>
            <person name="Araus A.J."/>
            <person name="Petzold A."/>
            <person name="Susuki M."/>
            <person name="Suzuki K.-i.T."/>
            <person name="Hayashi T."/>
            <person name="Toyoda A."/>
            <person name="Oliveira C."/>
            <person name="Osipova E."/>
            <person name="Leigh N.D."/>
            <person name="Simon A."/>
            <person name="Yun M.H."/>
        </authorList>
    </citation>
    <scope>NUCLEOTIDE SEQUENCE</scope>
    <source>
        <strain evidence="2">20211129_DDA</strain>
        <tissue evidence="2">Liver</tissue>
    </source>
</reference>
<name>A0AAV7QQV0_PLEWA</name>
<proteinExistence type="predicted"/>
<gene>
    <name evidence="2" type="ORF">NDU88_007757</name>
</gene>